<protein>
    <submittedName>
        <fullName evidence="3">S24 family peptidase</fullName>
    </submittedName>
</protein>
<sequence length="147" mass="16014">MTAAAGAFSDSPVRQSSPIDPQTWVELPESFNARADHFVMRVVGESMNQRIPNGSLCLFRASPGGTREGKIVLVQHRDIQDPDTGSGLTVKRYHSEKAPADDGEGWRHQRIVLACETTAPGYEDIVFESADEVGDLRVLAEYVATVG</sequence>
<reference evidence="3 4" key="1">
    <citation type="submission" date="2024-02" db="EMBL/GenBank/DDBJ databases">
        <title>New especies of Spiribacter isolated from saline water.</title>
        <authorList>
            <person name="Leon M.J."/>
            <person name="De La Haba R."/>
            <person name="Sanchez-Porro C."/>
            <person name="Ventosa A."/>
        </authorList>
    </citation>
    <scope>NUCLEOTIDE SEQUENCE [LARGE SCALE GENOMIC DNA]</scope>
    <source>
        <strain evidence="4">ag22IC6-196</strain>
    </source>
</reference>
<gene>
    <name evidence="3" type="ORF">V6X51_07525</name>
</gene>
<feature type="region of interest" description="Disordered" evidence="1">
    <location>
        <begin position="1"/>
        <end position="21"/>
    </location>
</feature>
<dbReference type="RefSeq" id="WP_367951818.1">
    <property type="nucleotide sequence ID" value="NZ_JBAKFG010000003.1"/>
</dbReference>
<dbReference type="Proteomes" id="UP001556636">
    <property type="component" value="Unassembled WGS sequence"/>
</dbReference>
<dbReference type="Pfam" id="PF00717">
    <property type="entry name" value="Peptidase_S24"/>
    <property type="match status" value="1"/>
</dbReference>
<dbReference type="InterPro" id="IPR036286">
    <property type="entry name" value="LexA/Signal_pep-like_sf"/>
</dbReference>
<dbReference type="SUPFAM" id="SSF51306">
    <property type="entry name" value="LexA/Signal peptidase"/>
    <property type="match status" value="1"/>
</dbReference>
<organism evidence="3 4">
    <name type="scientific">Spiribacter roseus</name>
    <dbReference type="NCBI Taxonomy" id="1855875"/>
    <lineage>
        <taxon>Bacteria</taxon>
        <taxon>Pseudomonadati</taxon>
        <taxon>Pseudomonadota</taxon>
        <taxon>Gammaproteobacteria</taxon>
        <taxon>Chromatiales</taxon>
        <taxon>Ectothiorhodospiraceae</taxon>
        <taxon>Spiribacter</taxon>
    </lineage>
</organism>
<accession>A0ABV3RYY8</accession>
<proteinExistence type="predicted"/>
<name>A0ABV3RYY8_9GAMM</name>
<evidence type="ECO:0000256" key="1">
    <source>
        <dbReference type="SAM" id="MobiDB-lite"/>
    </source>
</evidence>
<dbReference type="Gene3D" id="2.10.109.10">
    <property type="entry name" value="Umud Fragment, subunit A"/>
    <property type="match status" value="1"/>
</dbReference>
<evidence type="ECO:0000259" key="2">
    <source>
        <dbReference type="Pfam" id="PF00717"/>
    </source>
</evidence>
<evidence type="ECO:0000313" key="4">
    <source>
        <dbReference type="Proteomes" id="UP001556636"/>
    </source>
</evidence>
<dbReference type="CDD" id="cd06529">
    <property type="entry name" value="S24_LexA-like"/>
    <property type="match status" value="1"/>
</dbReference>
<dbReference type="InterPro" id="IPR039418">
    <property type="entry name" value="LexA-like"/>
</dbReference>
<keyword evidence="4" id="KW-1185">Reference proteome</keyword>
<evidence type="ECO:0000313" key="3">
    <source>
        <dbReference type="EMBL" id="MEX0373289.1"/>
    </source>
</evidence>
<dbReference type="EMBL" id="JBAKFG010000003">
    <property type="protein sequence ID" value="MEX0373289.1"/>
    <property type="molecule type" value="Genomic_DNA"/>
</dbReference>
<feature type="domain" description="Peptidase S24/S26A/S26B/S26C" evidence="2">
    <location>
        <begin position="24"/>
        <end position="94"/>
    </location>
</feature>
<comment type="caution">
    <text evidence="3">The sequence shown here is derived from an EMBL/GenBank/DDBJ whole genome shotgun (WGS) entry which is preliminary data.</text>
</comment>
<dbReference type="InterPro" id="IPR015927">
    <property type="entry name" value="Peptidase_S24_S26A/B/C"/>
</dbReference>